<evidence type="ECO:0000256" key="3">
    <source>
        <dbReference type="ARBA" id="ARBA00022692"/>
    </source>
</evidence>
<keyword evidence="7 11" id="KW-1133">Transmembrane helix</keyword>
<dbReference type="InterPro" id="IPR001915">
    <property type="entry name" value="Peptidase_M48"/>
</dbReference>
<evidence type="ECO:0000256" key="9">
    <source>
        <dbReference type="ARBA" id="ARBA00023136"/>
    </source>
</evidence>
<keyword evidence="2 10" id="KW-0645">Protease</keyword>
<evidence type="ECO:0000256" key="2">
    <source>
        <dbReference type="ARBA" id="ARBA00022670"/>
    </source>
</evidence>
<comment type="cofactor">
    <cofactor evidence="10">
        <name>Zn(2+)</name>
        <dbReference type="ChEBI" id="CHEBI:29105"/>
    </cofactor>
    <text evidence="10">Binds 1 zinc ion per subunit.</text>
</comment>
<dbReference type="InterPro" id="IPR050083">
    <property type="entry name" value="HtpX_protease"/>
</dbReference>
<keyword evidence="1" id="KW-1003">Cell membrane</keyword>
<reference evidence="13 14" key="1">
    <citation type="submission" date="2017-09" db="EMBL/GenBank/DDBJ databases">
        <title>Genome sequences of Natrinema ejinorence JCM 13890T.</title>
        <authorList>
            <person name="Roh S.W."/>
            <person name="Kim Y.B."/>
            <person name="Kim J.Y."/>
        </authorList>
    </citation>
    <scope>NUCLEOTIDE SEQUENCE [LARGE SCALE GENOMIC DNA]</scope>
    <source>
        <strain evidence="13 14">JCM 13890</strain>
    </source>
</reference>
<keyword evidence="6 10" id="KW-0862">Zinc</keyword>
<comment type="similarity">
    <text evidence="10">Belongs to the peptidase M48 family.</text>
</comment>
<gene>
    <name evidence="13" type="ORF">CP557_13435</name>
</gene>
<evidence type="ECO:0000256" key="11">
    <source>
        <dbReference type="SAM" id="Phobius"/>
    </source>
</evidence>
<evidence type="ECO:0000256" key="8">
    <source>
        <dbReference type="ARBA" id="ARBA00023049"/>
    </source>
</evidence>
<evidence type="ECO:0000313" key="14">
    <source>
        <dbReference type="Proteomes" id="UP000219689"/>
    </source>
</evidence>
<accession>A0A2A5QX83</accession>
<evidence type="ECO:0000256" key="7">
    <source>
        <dbReference type="ARBA" id="ARBA00022989"/>
    </source>
</evidence>
<evidence type="ECO:0000259" key="12">
    <source>
        <dbReference type="Pfam" id="PF01435"/>
    </source>
</evidence>
<evidence type="ECO:0000256" key="4">
    <source>
        <dbReference type="ARBA" id="ARBA00022723"/>
    </source>
</evidence>
<keyword evidence="9 11" id="KW-0472">Membrane</keyword>
<proteinExistence type="inferred from homology"/>
<keyword evidence="14" id="KW-1185">Reference proteome</keyword>
<organism evidence="13 14">
    <name type="scientific">Natrinema ejinorense</name>
    <dbReference type="NCBI Taxonomy" id="373386"/>
    <lineage>
        <taxon>Archaea</taxon>
        <taxon>Methanobacteriati</taxon>
        <taxon>Methanobacteriota</taxon>
        <taxon>Stenosarchaea group</taxon>
        <taxon>Halobacteria</taxon>
        <taxon>Halobacteriales</taxon>
        <taxon>Natrialbaceae</taxon>
        <taxon>Natrinema</taxon>
    </lineage>
</organism>
<evidence type="ECO:0000256" key="6">
    <source>
        <dbReference type="ARBA" id="ARBA00022833"/>
    </source>
</evidence>
<dbReference type="Proteomes" id="UP000219689">
    <property type="component" value="Unassembled WGS sequence"/>
</dbReference>
<dbReference type="PANTHER" id="PTHR43221:SF2">
    <property type="entry name" value="PROTEASE HTPX HOMOLOG"/>
    <property type="match status" value="1"/>
</dbReference>
<comment type="caution">
    <text evidence="13">The sequence shown here is derived from an EMBL/GenBank/DDBJ whole genome shotgun (WGS) entry which is preliminary data.</text>
</comment>
<keyword evidence="5 10" id="KW-0378">Hydrolase</keyword>
<keyword evidence="4" id="KW-0479">Metal-binding</keyword>
<evidence type="ECO:0000256" key="5">
    <source>
        <dbReference type="ARBA" id="ARBA00022801"/>
    </source>
</evidence>
<dbReference type="Gene3D" id="3.30.2010.10">
    <property type="entry name" value="Metalloproteases ('zincins'), catalytic domain"/>
    <property type="match status" value="1"/>
</dbReference>
<keyword evidence="8 10" id="KW-0482">Metalloprotease</keyword>
<protein>
    <submittedName>
        <fullName evidence="13">Heat-shock protein HtpX</fullName>
    </submittedName>
</protein>
<name>A0A2A5QX83_9EURY</name>
<dbReference type="OrthoDB" id="28389at2157"/>
<dbReference type="RefSeq" id="WP_097380380.1">
    <property type="nucleotide sequence ID" value="NZ_NXNI01000001.1"/>
</dbReference>
<evidence type="ECO:0000256" key="1">
    <source>
        <dbReference type="ARBA" id="ARBA00022475"/>
    </source>
</evidence>
<dbReference type="EMBL" id="NXNI01000001">
    <property type="protein sequence ID" value="PCR91440.1"/>
    <property type="molecule type" value="Genomic_DNA"/>
</dbReference>
<keyword evidence="3 11" id="KW-0812">Transmembrane</keyword>
<evidence type="ECO:0000256" key="10">
    <source>
        <dbReference type="RuleBase" id="RU003983"/>
    </source>
</evidence>
<feature type="transmembrane region" description="Helical" evidence="11">
    <location>
        <begin position="21"/>
        <end position="51"/>
    </location>
</feature>
<sequence>MRVRTAVSLAGRAIGAGIIGLGTLGILGFALAVLGGLAIGGFVLRAVGLVIDPGAKAFVGSILFGTILTILTWAGGVRKAIRRSRARLRRETEPIDPDGTGRVASSTARLAAQFDLPLPELRRHVATTPIACTTTHEGEPVVIVSDGLLEALPDDELEAVLAHELAHVANGDQRLMTWALVPLIASEEFYEMVDDEGEDVDPRDRPWLALGRLLVGSSTLGVGLFSRGREFAADRAAVTATGDPGALAGALQRLDSATAERPPEDLRNHTRSVDAMSVLPTLDPEHDGGGGLFATHPATERRLERLRRLASD</sequence>
<dbReference type="GO" id="GO:0004222">
    <property type="term" value="F:metalloendopeptidase activity"/>
    <property type="evidence" value="ECO:0007669"/>
    <property type="project" value="InterPro"/>
</dbReference>
<feature type="domain" description="Peptidase M48" evidence="12">
    <location>
        <begin position="101"/>
        <end position="309"/>
    </location>
</feature>
<dbReference type="GO" id="GO:0046872">
    <property type="term" value="F:metal ion binding"/>
    <property type="evidence" value="ECO:0007669"/>
    <property type="project" value="UniProtKB-KW"/>
</dbReference>
<evidence type="ECO:0000313" key="13">
    <source>
        <dbReference type="EMBL" id="PCR91440.1"/>
    </source>
</evidence>
<dbReference type="AlphaFoldDB" id="A0A2A5QX83"/>
<feature type="transmembrane region" description="Helical" evidence="11">
    <location>
        <begin position="57"/>
        <end position="77"/>
    </location>
</feature>
<dbReference type="GO" id="GO:0006508">
    <property type="term" value="P:proteolysis"/>
    <property type="evidence" value="ECO:0007669"/>
    <property type="project" value="UniProtKB-KW"/>
</dbReference>
<dbReference type="Pfam" id="PF01435">
    <property type="entry name" value="Peptidase_M48"/>
    <property type="match status" value="1"/>
</dbReference>
<dbReference type="PANTHER" id="PTHR43221">
    <property type="entry name" value="PROTEASE HTPX"/>
    <property type="match status" value="1"/>
</dbReference>